<dbReference type="GO" id="GO:0030170">
    <property type="term" value="F:pyridoxal phosphate binding"/>
    <property type="evidence" value="ECO:0007669"/>
    <property type="project" value="InterPro"/>
</dbReference>
<keyword evidence="4" id="KW-1185">Reference proteome</keyword>
<dbReference type="Pfam" id="PF00155">
    <property type="entry name" value="Aminotran_1_2"/>
    <property type="match status" value="1"/>
</dbReference>
<keyword evidence="1 3" id="KW-0032">Aminotransferase</keyword>
<feature type="domain" description="Aminotransferase class I/classII large" evidence="2">
    <location>
        <begin position="34"/>
        <end position="381"/>
    </location>
</feature>
<dbReference type="InterPro" id="IPR004839">
    <property type="entry name" value="Aminotransferase_I/II_large"/>
</dbReference>
<sequence>MFNQKIVASLAKSSMIRAMFEAGAKLKAQYGEENVFDFSLGNPEIEPPVPVQESLKKYVNSATPGLHYYMSNAGFEDVREKVAAHLQKKSGAPLTKDHILMVCGAAAGMNIALKALLNAGEEVIVLAPFFVEYLSYIENADGKPVIVNTEKGTFHIDVEAVKRSITPKTKAIILNSPNNPTGVVYSRESLENLRTALEEKEKEFGTSIFVLSDEPYVSIVYDGVEVPNMMSVFKNCVIIYSFSKSHALPGERIGYVAASSRIDDVGTLMGAMITLNRTLGFVNAPALFQKVVAENLDVAVDTAFYQENRDILYNHITSVGFECVKPSGAFYLWMKSPIEDDVAFCQTAQKYNLLIVPGSGFGCPGYARIAYCYGTEMIKRSLKAFTNLAKEYGLI</sequence>
<gene>
    <name evidence="3" type="ORF">SAMN05444373_10415</name>
</gene>
<evidence type="ECO:0000313" key="3">
    <source>
        <dbReference type="EMBL" id="SHJ31924.1"/>
    </source>
</evidence>
<reference evidence="3 4" key="1">
    <citation type="submission" date="2016-11" db="EMBL/GenBank/DDBJ databases">
        <authorList>
            <person name="Varghese N."/>
            <person name="Submissions S."/>
        </authorList>
    </citation>
    <scope>NUCLEOTIDE SEQUENCE [LARGE SCALE GENOMIC DNA]</scope>
    <source>
        <strain evidence="3 4">DSM 19027</strain>
    </source>
</reference>
<evidence type="ECO:0000313" key="4">
    <source>
        <dbReference type="Proteomes" id="UP000324781"/>
    </source>
</evidence>
<dbReference type="InterPro" id="IPR015422">
    <property type="entry name" value="PyrdxlP-dep_Trfase_small"/>
</dbReference>
<dbReference type="AlphaFoldDB" id="A0A1M6IBV4"/>
<evidence type="ECO:0000259" key="2">
    <source>
        <dbReference type="Pfam" id="PF00155"/>
    </source>
</evidence>
<dbReference type="Proteomes" id="UP000324781">
    <property type="component" value="Unassembled WGS sequence"/>
</dbReference>
<proteinExistence type="inferred from homology"/>
<dbReference type="CDD" id="cd00609">
    <property type="entry name" value="AAT_like"/>
    <property type="match status" value="1"/>
</dbReference>
<dbReference type="OrthoDB" id="9802328at2"/>
<evidence type="ECO:0000256" key="1">
    <source>
        <dbReference type="RuleBase" id="RU000481"/>
    </source>
</evidence>
<dbReference type="SUPFAM" id="SSF53383">
    <property type="entry name" value="PLP-dependent transferases"/>
    <property type="match status" value="1"/>
</dbReference>
<organism evidence="3 4">
    <name type="scientific">Thermoclostridium caenicola</name>
    <dbReference type="NCBI Taxonomy" id="659425"/>
    <lineage>
        <taxon>Bacteria</taxon>
        <taxon>Bacillati</taxon>
        <taxon>Bacillota</taxon>
        <taxon>Clostridia</taxon>
        <taxon>Eubacteriales</taxon>
        <taxon>Oscillospiraceae</taxon>
        <taxon>Thermoclostridium</taxon>
    </lineage>
</organism>
<keyword evidence="1 3" id="KW-0808">Transferase</keyword>
<dbReference type="Gene3D" id="3.90.1150.10">
    <property type="entry name" value="Aspartate Aminotransferase, domain 1"/>
    <property type="match status" value="2"/>
</dbReference>
<dbReference type="InterPro" id="IPR004838">
    <property type="entry name" value="NHTrfase_class1_PyrdxlP-BS"/>
</dbReference>
<dbReference type="PROSITE" id="PS00105">
    <property type="entry name" value="AA_TRANSFER_CLASS_1"/>
    <property type="match status" value="1"/>
</dbReference>
<dbReference type="EC" id="2.6.1.-" evidence="1"/>
<dbReference type="NCBIfam" id="NF005305">
    <property type="entry name" value="PRK06836.1"/>
    <property type="match status" value="1"/>
</dbReference>
<dbReference type="GO" id="GO:0008483">
    <property type="term" value="F:transaminase activity"/>
    <property type="evidence" value="ECO:0007669"/>
    <property type="project" value="UniProtKB-KW"/>
</dbReference>
<dbReference type="Gene3D" id="3.40.640.10">
    <property type="entry name" value="Type I PLP-dependent aspartate aminotransferase-like (Major domain)"/>
    <property type="match status" value="1"/>
</dbReference>
<dbReference type="RefSeq" id="WP_149679192.1">
    <property type="nucleotide sequence ID" value="NZ_FQZP01000041.1"/>
</dbReference>
<comment type="similarity">
    <text evidence="1">Belongs to the class-I pyridoxal-phosphate-dependent aminotransferase family.</text>
</comment>
<dbReference type="InterPro" id="IPR015421">
    <property type="entry name" value="PyrdxlP-dep_Trfase_major"/>
</dbReference>
<comment type="cofactor">
    <cofactor evidence="1">
        <name>pyridoxal 5'-phosphate</name>
        <dbReference type="ChEBI" id="CHEBI:597326"/>
    </cofactor>
</comment>
<dbReference type="PANTHER" id="PTHR42691">
    <property type="entry name" value="ASPARTATE AMINOTRANSFERASE YHDR-RELATED"/>
    <property type="match status" value="1"/>
</dbReference>
<dbReference type="InterPro" id="IPR015424">
    <property type="entry name" value="PyrdxlP-dep_Trfase"/>
</dbReference>
<dbReference type="PANTHER" id="PTHR42691:SF1">
    <property type="entry name" value="ASPARTATE AMINOTRANSFERASE YHDR-RELATED"/>
    <property type="match status" value="1"/>
</dbReference>
<name>A0A1M6IBV4_9FIRM</name>
<accession>A0A1M6IBV4</accession>
<protein>
    <recommendedName>
        <fullName evidence="1">Aminotransferase</fullName>
        <ecNumber evidence="1">2.6.1.-</ecNumber>
    </recommendedName>
</protein>
<dbReference type="EMBL" id="FQZP01000041">
    <property type="protein sequence ID" value="SHJ31924.1"/>
    <property type="molecule type" value="Genomic_DNA"/>
</dbReference>